<reference evidence="3 4" key="1">
    <citation type="journal article" date="2018" name="Nat. Biotechnol.">
        <title>A standardized bacterial taxonomy based on genome phylogeny substantially revises the tree of life.</title>
        <authorList>
            <person name="Parks D.H."/>
            <person name="Chuvochina M."/>
            <person name="Waite D.W."/>
            <person name="Rinke C."/>
            <person name="Skarshewski A."/>
            <person name="Chaumeil P.A."/>
            <person name="Hugenholtz P."/>
        </authorList>
    </citation>
    <scope>NUCLEOTIDE SEQUENCE [LARGE SCALE GENOMIC DNA]</scope>
    <source>
        <strain evidence="3">UBA9158</strain>
    </source>
</reference>
<accession>A0A3C1KLM6</accession>
<evidence type="ECO:0000256" key="1">
    <source>
        <dbReference type="SAM" id="MobiDB-lite"/>
    </source>
</evidence>
<organism evidence="3 4">
    <name type="scientific">Haliea salexigens</name>
    <dbReference type="NCBI Taxonomy" id="287487"/>
    <lineage>
        <taxon>Bacteria</taxon>
        <taxon>Pseudomonadati</taxon>
        <taxon>Pseudomonadota</taxon>
        <taxon>Gammaproteobacteria</taxon>
        <taxon>Cellvibrionales</taxon>
        <taxon>Halieaceae</taxon>
        <taxon>Haliea</taxon>
    </lineage>
</organism>
<dbReference type="Proteomes" id="UP000259273">
    <property type="component" value="Unassembled WGS sequence"/>
</dbReference>
<feature type="domain" description="O-acyltransferase WSD1 C-terminal" evidence="2">
    <location>
        <begin position="6"/>
        <end position="95"/>
    </location>
</feature>
<evidence type="ECO:0000313" key="4">
    <source>
        <dbReference type="Proteomes" id="UP000259273"/>
    </source>
</evidence>
<dbReference type="AlphaFoldDB" id="A0A3C1KLM6"/>
<feature type="region of interest" description="Disordered" evidence="1">
    <location>
        <begin position="104"/>
        <end position="179"/>
    </location>
</feature>
<gene>
    <name evidence="3" type="ORF">DCP75_06475</name>
</gene>
<dbReference type="Pfam" id="PF06974">
    <property type="entry name" value="WS_DGAT_C"/>
    <property type="match status" value="1"/>
</dbReference>
<feature type="compositionally biased region" description="Basic residues" evidence="1">
    <location>
        <begin position="148"/>
        <end position="164"/>
    </location>
</feature>
<name>A0A3C1KLM6_9GAMM</name>
<comment type="caution">
    <text evidence="3">The sequence shown here is derived from an EMBL/GenBank/DDBJ whole genome shotgun (WGS) entry which is preliminary data.</text>
</comment>
<dbReference type="InterPro" id="IPR009721">
    <property type="entry name" value="O-acyltransferase_WSD1_C"/>
</dbReference>
<evidence type="ECO:0000259" key="2">
    <source>
        <dbReference type="Pfam" id="PF06974"/>
    </source>
</evidence>
<proteinExistence type="predicted"/>
<evidence type="ECO:0000313" key="3">
    <source>
        <dbReference type="EMBL" id="HAN27353.1"/>
    </source>
</evidence>
<protein>
    <recommendedName>
        <fullName evidence="2">O-acyltransferase WSD1 C-terminal domain-containing protein</fullName>
    </recommendedName>
</protein>
<feature type="compositionally biased region" description="Basic residues" evidence="1">
    <location>
        <begin position="105"/>
        <end position="117"/>
    </location>
</feature>
<sequence length="179" mass="19067">MPAIRPELSAGLMAGMKPIFNTIVTNVPGPQVPLYMRGAHVVRSYGLGPCIDNMGLFHAVTSYDGQIAVSFQACRAMMPDPGFYEQCLQRAYRELQAAAEGLLRGGRKKTAVRKKSAAKTQSGTSPGKAGPGRTKVKKDAVTRATTKAIRKKPAPGKAVPKGKKVPAAAASRRPRKPRA</sequence>
<dbReference type="EMBL" id="DMND01000091">
    <property type="protein sequence ID" value="HAN27353.1"/>
    <property type="molecule type" value="Genomic_DNA"/>
</dbReference>